<dbReference type="PANTHER" id="PTHR34407:SF1">
    <property type="entry name" value="SGNH HYDROLASE-TYPE ESTERASE DOMAIN-CONTAINING PROTEIN"/>
    <property type="match status" value="1"/>
</dbReference>
<evidence type="ECO:0000256" key="2">
    <source>
        <dbReference type="SAM" id="SignalP"/>
    </source>
</evidence>
<organism evidence="3 4">
    <name type="scientific">Raphidocelis subcapitata</name>
    <dbReference type="NCBI Taxonomy" id="307507"/>
    <lineage>
        <taxon>Eukaryota</taxon>
        <taxon>Viridiplantae</taxon>
        <taxon>Chlorophyta</taxon>
        <taxon>core chlorophytes</taxon>
        <taxon>Chlorophyceae</taxon>
        <taxon>CS clade</taxon>
        <taxon>Sphaeropleales</taxon>
        <taxon>Selenastraceae</taxon>
        <taxon>Raphidocelis</taxon>
    </lineage>
</organism>
<accession>A0A2V0NVE0</accession>
<feature type="transmembrane region" description="Helical" evidence="1">
    <location>
        <begin position="406"/>
        <end position="430"/>
    </location>
</feature>
<name>A0A2V0NVE0_9CHLO</name>
<dbReference type="SUPFAM" id="SSF52266">
    <property type="entry name" value="SGNH hydrolase"/>
    <property type="match status" value="1"/>
</dbReference>
<dbReference type="OrthoDB" id="544608at2759"/>
<keyword evidence="1" id="KW-0472">Membrane</keyword>
<gene>
    <name evidence="3" type="ORF">Rsub_04344</name>
</gene>
<evidence type="ECO:0000256" key="1">
    <source>
        <dbReference type="SAM" id="Phobius"/>
    </source>
</evidence>
<evidence type="ECO:0000313" key="4">
    <source>
        <dbReference type="Proteomes" id="UP000247498"/>
    </source>
</evidence>
<keyword evidence="1" id="KW-1133">Transmembrane helix</keyword>
<feature type="chain" id="PRO_5016049303" description="SGNH hydrolase-type esterase domain-containing protein" evidence="2">
    <location>
        <begin position="29"/>
        <end position="465"/>
    </location>
</feature>
<evidence type="ECO:0000313" key="3">
    <source>
        <dbReference type="EMBL" id="GBF91604.1"/>
    </source>
</evidence>
<keyword evidence="2" id="KW-0732">Signal</keyword>
<dbReference type="Gene3D" id="3.40.50.1110">
    <property type="entry name" value="SGNH hydrolase"/>
    <property type="match status" value="1"/>
</dbReference>
<keyword evidence="1" id="KW-0812">Transmembrane</keyword>
<feature type="signal peptide" evidence="2">
    <location>
        <begin position="1"/>
        <end position="28"/>
    </location>
</feature>
<dbReference type="AlphaFoldDB" id="A0A2V0NVE0"/>
<dbReference type="PANTHER" id="PTHR34407">
    <property type="entry name" value="EXPRESSED PROTEIN"/>
    <property type="match status" value="1"/>
</dbReference>
<dbReference type="Proteomes" id="UP000247498">
    <property type="component" value="Unassembled WGS sequence"/>
</dbReference>
<keyword evidence="4" id="KW-1185">Reference proteome</keyword>
<evidence type="ECO:0008006" key="5">
    <source>
        <dbReference type="Google" id="ProtNLM"/>
    </source>
</evidence>
<dbReference type="InterPro" id="IPR036514">
    <property type="entry name" value="SGNH_hydro_sf"/>
</dbReference>
<sequence length="465" mass="47368">MRRSPAAARRPRAAVLAVALLAATAAFALGPRPAAAALAKEQAKQWTSYLDDALDSSIGSTKLSAGALNKVLTAHDFSTPLSSALGSVAYTGGNGRLRRVVSDLLAGKPVKIVAIGGLATNGTDASAPGKNDYFAIYVDYLSKAFPGATIQSLRSSVGLAPSAVVAGCIEKFLPPDADLVLLEMTANDGATMDSSIVNAFQPRGYESLVRKVLGGSRQPAVVLTQSMAPGMGNATKPFFMTPEAPQYSAVAGYYDVPVVSMRNALWPQGKDEAEGLMSTDAVLPADGSTPTDLGHAALADALVLLTQRTAQDLQLLPFGDWDMNALNADVPAKSMYGGVVDNEAWTLRNATCGWVRNATVSATGGCPATVGDMCGLDFSNWNAIRAGYAAAVPEIFGDDGSKGKGAIIGGVVGGVVGGLGAVGGLIGLAISRQKKRAAAEEAAWNAKAGGNAAGLPITASSGAQV</sequence>
<comment type="caution">
    <text evidence="3">The sequence shown here is derived from an EMBL/GenBank/DDBJ whole genome shotgun (WGS) entry which is preliminary data.</text>
</comment>
<dbReference type="InParanoid" id="A0A2V0NVE0"/>
<dbReference type="EMBL" id="BDRX01000025">
    <property type="protein sequence ID" value="GBF91604.1"/>
    <property type="molecule type" value="Genomic_DNA"/>
</dbReference>
<proteinExistence type="predicted"/>
<reference evidence="3 4" key="1">
    <citation type="journal article" date="2018" name="Sci. Rep.">
        <title>Raphidocelis subcapitata (=Pseudokirchneriella subcapitata) provides an insight into genome evolution and environmental adaptations in the Sphaeropleales.</title>
        <authorList>
            <person name="Suzuki S."/>
            <person name="Yamaguchi H."/>
            <person name="Nakajima N."/>
            <person name="Kawachi M."/>
        </authorList>
    </citation>
    <scope>NUCLEOTIDE SEQUENCE [LARGE SCALE GENOMIC DNA]</scope>
    <source>
        <strain evidence="3 4">NIES-35</strain>
    </source>
</reference>
<protein>
    <recommendedName>
        <fullName evidence="5">SGNH hydrolase-type esterase domain-containing protein</fullName>
    </recommendedName>
</protein>